<dbReference type="InterPro" id="IPR001611">
    <property type="entry name" value="Leu-rich_rpt"/>
</dbReference>
<dbReference type="InterPro" id="IPR003591">
    <property type="entry name" value="Leu-rich_rpt_typical-subtyp"/>
</dbReference>
<dbReference type="SUPFAM" id="SSF52047">
    <property type="entry name" value="RNI-like"/>
    <property type="match status" value="1"/>
</dbReference>
<dbReference type="PANTHER" id="PTHR48051">
    <property type="match status" value="1"/>
</dbReference>
<evidence type="ECO:0000256" key="1">
    <source>
        <dbReference type="ARBA" id="ARBA00022614"/>
    </source>
</evidence>
<keyword evidence="4" id="KW-1185">Reference proteome</keyword>
<reference evidence="3" key="1">
    <citation type="submission" date="2022-10" db="EMBL/GenBank/DDBJ databases">
        <title>Tapping the CABI collections for fungal endophytes: first genome assemblies for Collariella, Neodidymelliopsis, Ascochyta clinopodiicola, Didymella pomorum, Didymosphaeria variabile, Neocosmospora piperis and Neocucurbitaria cava.</title>
        <authorList>
            <person name="Hill R."/>
        </authorList>
    </citation>
    <scope>NUCLEOTIDE SEQUENCE</scope>
    <source>
        <strain evidence="3">IMI 356814</strain>
    </source>
</reference>
<dbReference type="GO" id="GO:0005737">
    <property type="term" value="C:cytoplasm"/>
    <property type="evidence" value="ECO:0007669"/>
    <property type="project" value="TreeGrafter"/>
</dbReference>
<dbReference type="AlphaFoldDB" id="A0A9W8YJL1"/>
<dbReference type="SMART" id="SM00369">
    <property type="entry name" value="LRR_TYP"/>
    <property type="match status" value="6"/>
</dbReference>
<evidence type="ECO:0000313" key="4">
    <source>
        <dbReference type="Proteomes" id="UP001140560"/>
    </source>
</evidence>
<dbReference type="EMBL" id="JAPEUY010000001">
    <property type="protein sequence ID" value="KAJ4378133.1"/>
    <property type="molecule type" value="Genomic_DNA"/>
</dbReference>
<gene>
    <name evidence="3" type="ORF">N0V83_000966</name>
</gene>
<dbReference type="SMART" id="SM00365">
    <property type="entry name" value="LRR_SD22"/>
    <property type="match status" value="4"/>
</dbReference>
<dbReference type="InterPro" id="IPR032675">
    <property type="entry name" value="LRR_dom_sf"/>
</dbReference>
<protein>
    <recommendedName>
        <fullName evidence="5">Leucine-rich repeat-containing protein 40</fullName>
    </recommendedName>
</protein>
<evidence type="ECO:0000256" key="2">
    <source>
        <dbReference type="ARBA" id="ARBA00022737"/>
    </source>
</evidence>
<dbReference type="PROSITE" id="PS51450">
    <property type="entry name" value="LRR"/>
    <property type="match status" value="5"/>
</dbReference>
<dbReference type="PRINTS" id="PR00019">
    <property type="entry name" value="LEURICHRPT"/>
</dbReference>
<keyword evidence="1" id="KW-0433">Leucine-rich repeat</keyword>
<dbReference type="Pfam" id="PF13855">
    <property type="entry name" value="LRR_8"/>
    <property type="match status" value="2"/>
</dbReference>
<sequence length="483" mass="52808">MAPVLEVIAQIPTLRELKLAENDLQGDLSTTLCKLTSLEVLELQGNKLSSLPDAMGQLTLRTLNISDNQIRTLPMGLFTSSLVELHASKNRLEGTLFNVDSVPSLQVLHVANNSLVSLHGSNFIQLPALKVLDVSTNRLTSLPDVTTWTSLVALLVGENKLTTLPEGFVTLSVRTADFTGNDITQLEERIALMENLEHLTVAANPLRERKFLTMSTEEIKRNLASRLQVSDTTVTGLDEELDPDGNELAQGSKWQLTPSGTLDLSGKDLAELELDEATLGAFANEARQVHLQQNVLNAIPAVLFHLTHLAVLDLSKNSIEIALTTPLELPKLRELRLVSNKIKSFEPLTSHLTAPSLQILDISQNRLSGALPTLHSSFPMLLTLLASDNSISDVSAESLTGLRVVNLSNNDIERLEPRIGLLQGTLTALEVGGNKFRVPNYQILGKGTDAVLTWLRDKIPRESWKSDATTEAEFFDADDGTTF</sequence>
<dbReference type="InterPro" id="IPR050216">
    <property type="entry name" value="LRR_domain-containing"/>
</dbReference>
<dbReference type="Proteomes" id="UP001140560">
    <property type="component" value="Unassembled WGS sequence"/>
</dbReference>
<keyword evidence="2" id="KW-0677">Repeat</keyword>
<dbReference type="SMART" id="SM00364">
    <property type="entry name" value="LRR_BAC"/>
    <property type="match status" value="6"/>
</dbReference>
<proteinExistence type="predicted"/>
<dbReference type="Gene3D" id="3.80.10.10">
    <property type="entry name" value="Ribonuclease Inhibitor"/>
    <property type="match status" value="3"/>
</dbReference>
<evidence type="ECO:0008006" key="5">
    <source>
        <dbReference type="Google" id="ProtNLM"/>
    </source>
</evidence>
<comment type="caution">
    <text evidence="3">The sequence shown here is derived from an EMBL/GenBank/DDBJ whole genome shotgun (WGS) entry which is preliminary data.</text>
</comment>
<dbReference type="SUPFAM" id="SSF52058">
    <property type="entry name" value="L domain-like"/>
    <property type="match status" value="1"/>
</dbReference>
<dbReference type="Pfam" id="PF00560">
    <property type="entry name" value="LRR_1"/>
    <property type="match status" value="1"/>
</dbReference>
<dbReference type="OrthoDB" id="676979at2759"/>
<organism evidence="3 4">
    <name type="scientific">Neocucurbitaria cava</name>
    <dbReference type="NCBI Taxonomy" id="798079"/>
    <lineage>
        <taxon>Eukaryota</taxon>
        <taxon>Fungi</taxon>
        <taxon>Dikarya</taxon>
        <taxon>Ascomycota</taxon>
        <taxon>Pezizomycotina</taxon>
        <taxon>Dothideomycetes</taxon>
        <taxon>Pleosporomycetidae</taxon>
        <taxon>Pleosporales</taxon>
        <taxon>Pleosporineae</taxon>
        <taxon>Cucurbitariaceae</taxon>
        <taxon>Neocucurbitaria</taxon>
    </lineage>
</organism>
<accession>A0A9W8YJL1</accession>
<dbReference type="PANTHER" id="PTHR48051:SF54">
    <property type="entry name" value="LEUCINE-RICH REPEAT-CONTAINING PROTEIN"/>
    <property type="match status" value="1"/>
</dbReference>
<evidence type="ECO:0000313" key="3">
    <source>
        <dbReference type="EMBL" id="KAJ4378133.1"/>
    </source>
</evidence>
<name>A0A9W8YJL1_9PLEO</name>